<proteinExistence type="predicted"/>
<dbReference type="KEGG" id="spsw:Sps_03495"/>
<dbReference type="EMBL" id="CP014782">
    <property type="protein sequence ID" value="AQS38622.1"/>
    <property type="molecule type" value="Genomic_DNA"/>
</dbReference>
<reference evidence="1 2" key="1">
    <citation type="submission" date="2016-03" db="EMBL/GenBank/DDBJ databases">
        <title>Complete genome sequence of Shewanella psychrophila WP2, a deep sea bacterium isolated from west Pacific sediment.</title>
        <authorList>
            <person name="Xu G."/>
            <person name="Jian H."/>
        </authorList>
    </citation>
    <scope>NUCLEOTIDE SEQUENCE [LARGE SCALE GENOMIC DNA]</scope>
    <source>
        <strain evidence="1 2">WP2</strain>
    </source>
</reference>
<organism evidence="1 2">
    <name type="scientific">Shewanella psychrophila</name>
    <dbReference type="NCBI Taxonomy" id="225848"/>
    <lineage>
        <taxon>Bacteria</taxon>
        <taxon>Pseudomonadati</taxon>
        <taxon>Pseudomonadota</taxon>
        <taxon>Gammaproteobacteria</taxon>
        <taxon>Alteromonadales</taxon>
        <taxon>Shewanellaceae</taxon>
        <taxon>Shewanella</taxon>
    </lineage>
</organism>
<evidence type="ECO:0000313" key="1">
    <source>
        <dbReference type="EMBL" id="AQS38622.1"/>
    </source>
</evidence>
<accession>A0A1S6HSY9</accession>
<protein>
    <submittedName>
        <fullName evidence="1">Uncharacterized protein</fullName>
    </submittedName>
</protein>
<dbReference type="Proteomes" id="UP000189545">
    <property type="component" value="Chromosome"/>
</dbReference>
<dbReference type="RefSeq" id="WP_077753639.1">
    <property type="nucleotide sequence ID" value="NZ_CP014782.1"/>
</dbReference>
<dbReference type="STRING" id="225848.Sps_03495"/>
<dbReference type="OrthoDB" id="5815268at2"/>
<evidence type="ECO:0000313" key="2">
    <source>
        <dbReference type="Proteomes" id="UP000189545"/>
    </source>
</evidence>
<keyword evidence="2" id="KW-1185">Reference proteome</keyword>
<name>A0A1S6HSY9_9GAMM</name>
<sequence length="124" mass="13435">MSIRLASVDSLMLHDAALIESDLSSLSDSDWQAIIPSGRSLDKVKSDLEQGESVVLSDTPTSPAFAMEQGHPLANSSYGNGISAQTLSQLTRRFESAGSSSLYTAIMATYTLRRLWSISLTHRE</sequence>
<gene>
    <name evidence="1" type="ORF">Sps_03495</name>
</gene>
<dbReference type="AlphaFoldDB" id="A0A1S6HSY9"/>